<organism evidence="1 2">
    <name type="scientific">Vigna unguiculata</name>
    <name type="common">Cowpea</name>
    <dbReference type="NCBI Taxonomy" id="3917"/>
    <lineage>
        <taxon>Eukaryota</taxon>
        <taxon>Viridiplantae</taxon>
        <taxon>Streptophyta</taxon>
        <taxon>Embryophyta</taxon>
        <taxon>Tracheophyta</taxon>
        <taxon>Spermatophyta</taxon>
        <taxon>Magnoliopsida</taxon>
        <taxon>eudicotyledons</taxon>
        <taxon>Gunneridae</taxon>
        <taxon>Pentapetalae</taxon>
        <taxon>rosids</taxon>
        <taxon>fabids</taxon>
        <taxon>Fabales</taxon>
        <taxon>Fabaceae</taxon>
        <taxon>Papilionoideae</taxon>
        <taxon>50 kb inversion clade</taxon>
        <taxon>NPAAA clade</taxon>
        <taxon>indigoferoid/millettioid clade</taxon>
        <taxon>Phaseoleae</taxon>
        <taxon>Vigna</taxon>
    </lineage>
</organism>
<dbReference type="Proteomes" id="UP000501690">
    <property type="component" value="Linkage Group LG2"/>
</dbReference>
<evidence type="ECO:0000313" key="1">
    <source>
        <dbReference type="EMBL" id="QCD82629.1"/>
    </source>
</evidence>
<keyword evidence="2" id="KW-1185">Reference proteome</keyword>
<evidence type="ECO:0000313" key="2">
    <source>
        <dbReference type="Proteomes" id="UP000501690"/>
    </source>
</evidence>
<protein>
    <submittedName>
        <fullName evidence="1">Uncharacterized protein</fullName>
    </submittedName>
</protein>
<accession>A0A4D6L2B5</accession>
<reference evidence="1 2" key="1">
    <citation type="submission" date="2019-04" db="EMBL/GenBank/DDBJ databases">
        <title>An improved genome assembly and genetic linkage map for asparagus bean, Vigna unguiculata ssp. sesquipedialis.</title>
        <authorList>
            <person name="Xia Q."/>
            <person name="Zhang R."/>
            <person name="Dong Y."/>
        </authorList>
    </citation>
    <scope>NUCLEOTIDE SEQUENCE [LARGE SCALE GENOMIC DNA]</scope>
    <source>
        <tissue evidence="1">Leaf</tissue>
    </source>
</reference>
<sequence length="128" mass="14231">MKSHFTFLFPKFRRRDCAAITSPLLSPLRCRRLSAATVGLSSTFQDRLGSTSERLCILVGHRIAGAVTSPPSPATALFDPHRPLHCLTLTLVLVRDCVRSSHVRWSQSTDFGPRALILWCVCEISEPL</sequence>
<name>A0A4D6L2B5_VIGUN</name>
<dbReference type="EMBL" id="CP039346">
    <property type="protein sequence ID" value="QCD82629.1"/>
    <property type="molecule type" value="Genomic_DNA"/>
</dbReference>
<gene>
    <name evidence="1" type="ORF">DEO72_LG2g2969</name>
</gene>
<dbReference type="AlphaFoldDB" id="A0A4D6L2B5"/>
<proteinExistence type="predicted"/>